<feature type="compositionally biased region" description="Pro residues" evidence="1">
    <location>
        <begin position="275"/>
        <end position="287"/>
    </location>
</feature>
<dbReference type="WBParaSite" id="L893_g10074.t1">
    <property type="protein sequence ID" value="L893_g10074.t1"/>
    <property type="gene ID" value="L893_g10074"/>
</dbReference>
<dbReference type="Proteomes" id="UP000095287">
    <property type="component" value="Unplaced"/>
</dbReference>
<accession>A0A1I7XVP2</accession>
<reference evidence="3" key="1">
    <citation type="submission" date="2016-11" db="UniProtKB">
        <authorList>
            <consortium name="WormBaseParasite"/>
        </authorList>
    </citation>
    <scope>IDENTIFICATION</scope>
</reference>
<name>A0A1I7XVP2_9BILA</name>
<proteinExistence type="predicted"/>
<feature type="region of interest" description="Disordered" evidence="1">
    <location>
        <begin position="1"/>
        <end position="112"/>
    </location>
</feature>
<organism evidence="2 3">
    <name type="scientific">Steinernema glaseri</name>
    <dbReference type="NCBI Taxonomy" id="37863"/>
    <lineage>
        <taxon>Eukaryota</taxon>
        <taxon>Metazoa</taxon>
        <taxon>Ecdysozoa</taxon>
        <taxon>Nematoda</taxon>
        <taxon>Chromadorea</taxon>
        <taxon>Rhabditida</taxon>
        <taxon>Tylenchina</taxon>
        <taxon>Panagrolaimomorpha</taxon>
        <taxon>Strongyloidoidea</taxon>
        <taxon>Steinernematidae</taxon>
        <taxon>Steinernema</taxon>
    </lineage>
</organism>
<feature type="compositionally biased region" description="Basic and acidic residues" evidence="1">
    <location>
        <begin position="258"/>
        <end position="274"/>
    </location>
</feature>
<feature type="compositionally biased region" description="Low complexity" evidence="1">
    <location>
        <begin position="34"/>
        <end position="47"/>
    </location>
</feature>
<protein>
    <submittedName>
        <fullName evidence="3">Serine/arginine repetitive matrix protein 2-like</fullName>
    </submittedName>
</protein>
<feature type="compositionally biased region" description="Low complexity" evidence="1">
    <location>
        <begin position="11"/>
        <end position="24"/>
    </location>
</feature>
<feature type="region of interest" description="Disordered" evidence="1">
    <location>
        <begin position="211"/>
        <end position="311"/>
    </location>
</feature>
<sequence>MHESRRARTHTSGGSRYAAASRGGTANGPRPQDSPSRSRTRPGTSKGSFHRLGTAKASAKVEPEGSGESRALVSGSKKRILRKGKSFGKHDDIEVKEDEHRSQSTNLTVPGSNVLVVHEDEDHPEPPPPPSNEVTVVAQIERIPPNMMKVVEEEAIPPEPETTVPSPVPSVPHAETGKLVVDEPEEGENEDADVVVIKGKDSSDVFMIEVPVQEHEVKTPVQELKAEDLIKAEPKSEVPKKPRRTTSKKSLKSNKSARSIDSKKARRVKEEMEPPPHPVPSVQPGPAEPKQVDEAPPGGNNVVQPRIPPTKGKFAGLAKVYYSIRTNTYG</sequence>
<feature type="compositionally biased region" description="Basic and acidic residues" evidence="1">
    <location>
        <begin position="88"/>
        <end position="102"/>
    </location>
</feature>
<feature type="region of interest" description="Disordered" evidence="1">
    <location>
        <begin position="157"/>
        <end position="193"/>
    </location>
</feature>
<feature type="compositionally biased region" description="Basic and acidic residues" evidence="1">
    <location>
        <begin position="212"/>
        <end position="240"/>
    </location>
</feature>
<evidence type="ECO:0000256" key="1">
    <source>
        <dbReference type="SAM" id="MobiDB-lite"/>
    </source>
</evidence>
<evidence type="ECO:0000313" key="2">
    <source>
        <dbReference type="Proteomes" id="UP000095287"/>
    </source>
</evidence>
<dbReference type="AlphaFoldDB" id="A0A1I7XVP2"/>
<evidence type="ECO:0000313" key="3">
    <source>
        <dbReference type="WBParaSite" id="L893_g10074.t1"/>
    </source>
</evidence>
<keyword evidence="2" id="KW-1185">Reference proteome</keyword>
<feature type="compositionally biased region" description="Basic residues" evidence="1">
    <location>
        <begin position="76"/>
        <end position="87"/>
    </location>
</feature>
<feature type="compositionally biased region" description="Acidic residues" evidence="1">
    <location>
        <begin position="182"/>
        <end position="193"/>
    </location>
</feature>
<feature type="compositionally biased region" description="Basic residues" evidence="1">
    <location>
        <begin position="241"/>
        <end position="252"/>
    </location>
</feature>